<dbReference type="GO" id="GO:0000724">
    <property type="term" value="P:double-strand break repair via homologous recombination"/>
    <property type="evidence" value="ECO:0007669"/>
    <property type="project" value="InterPro"/>
</dbReference>
<comment type="similarity">
    <text evidence="3">Belongs to the NSE2 family.</text>
</comment>
<keyword evidence="14" id="KW-1185">Reference proteome</keyword>
<dbReference type="PROSITE" id="PS51044">
    <property type="entry name" value="ZF_SP_RING"/>
    <property type="match status" value="1"/>
</dbReference>
<dbReference type="GO" id="GO:0030915">
    <property type="term" value="C:Smc5-Smc6 complex"/>
    <property type="evidence" value="ECO:0007669"/>
    <property type="project" value="InterPro"/>
</dbReference>
<comment type="subcellular location">
    <subcellularLocation>
        <location evidence="1">Nucleus</location>
    </subcellularLocation>
</comment>
<dbReference type="SUPFAM" id="SSF57850">
    <property type="entry name" value="RING/U-box"/>
    <property type="match status" value="1"/>
</dbReference>
<evidence type="ECO:0000256" key="9">
    <source>
        <dbReference type="ARBA" id="ARBA00023242"/>
    </source>
</evidence>
<keyword evidence="7" id="KW-0833">Ubl conjugation pathway</keyword>
<reference evidence="13" key="1">
    <citation type="submission" date="2019-03" db="EMBL/GenBank/DDBJ databases">
        <title>Long read genome sequence of the mycoparasitic Pythium oligandrum ATCC 38472 isolated from sugarbeet rhizosphere.</title>
        <authorList>
            <person name="Gaulin E."/>
        </authorList>
    </citation>
    <scope>NUCLEOTIDE SEQUENCE</scope>
    <source>
        <strain evidence="13">ATCC 38472_TT</strain>
    </source>
</reference>
<evidence type="ECO:0000256" key="7">
    <source>
        <dbReference type="ARBA" id="ARBA00022786"/>
    </source>
</evidence>
<dbReference type="CDD" id="cd16651">
    <property type="entry name" value="SPL-RING_NSE2"/>
    <property type="match status" value="1"/>
</dbReference>
<evidence type="ECO:0000256" key="3">
    <source>
        <dbReference type="ARBA" id="ARBA00008212"/>
    </source>
</evidence>
<evidence type="ECO:0000256" key="5">
    <source>
        <dbReference type="ARBA" id="ARBA00022723"/>
    </source>
</evidence>
<name>A0A8K1FFG8_PYTOL</name>
<dbReference type="GO" id="GO:0016925">
    <property type="term" value="P:protein sumoylation"/>
    <property type="evidence" value="ECO:0007669"/>
    <property type="project" value="UniProtKB-UniPathway"/>
</dbReference>
<feature type="domain" description="SP-RING-type" evidence="12">
    <location>
        <begin position="139"/>
        <end position="223"/>
    </location>
</feature>
<dbReference type="Pfam" id="PF11789">
    <property type="entry name" value="zf-Nse"/>
    <property type="match status" value="1"/>
</dbReference>
<dbReference type="OrthoDB" id="26899at2759"/>
<evidence type="ECO:0000256" key="4">
    <source>
        <dbReference type="ARBA" id="ARBA00022679"/>
    </source>
</evidence>
<accession>A0A8K1FFG8</accession>
<protein>
    <recommendedName>
        <fullName evidence="12">SP-RING-type domain-containing protein</fullName>
    </recommendedName>
</protein>
<evidence type="ECO:0000313" key="13">
    <source>
        <dbReference type="EMBL" id="TMW60541.1"/>
    </source>
</evidence>
<keyword evidence="5" id="KW-0479">Metal-binding</keyword>
<sequence>MSSMDDDLDANIRRALPSALKMALYAAKKQSYEVLKYTVEGANALSTNAALLKDYADEAHMEELEKATKEFVILNAQLAAYKDHLEKMEATIDAGRLDPADLDKLVDTVKAKPKVNINQHDFYKRFCENAGIELEGDADEDVVFQESESTRTTICPVTQLEMENPLRNPACGHTYSEQGIRAHLQRNRKCPVAGCPQRLDLRNLERDVEMEVLLDRRKNSTQNQSASAPTFRGDDEDDEEEEYVVE</sequence>
<evidence type="ECO:0000256" key="11">
    <source>
        <dbReference type="SAM" id="MobiDB-lite"/>
    </source>
</evidence>
<proteinExistence type="inferred from homology"/>
<comment type="caution">
    <text evidence="13">The sequence shown here is derived from an EMBL/GenBank/DDBJ whole genome shotgun (WGS) entry which is preliminary data.</text>
</comment>
<keyword evidence="9" id="KW-0539">Nucleus</keyword>
<dbReference type="InterPro" id="IPR004181">
    <property type="entry name" value="Znf_MIZ"/>
</dbReference>
<feature type="compositionally biased region" description="Acidic residues" evidence="11">
    <location>
        <begin position="234"/>
        <end position="246"/>
    </location>
</feature>
<gene>
    <name evidence="13" type="ORF">Poli38472_000583</name>
</gene>
<keyword evidence="4" id="KW-0808">Transferase</keyword>
<evidence type="ECO:0000256" key="6">
    <source>
        <dbReference type="ARBA" id="ARBA00022771"/>
    </source>
</evidence>
<evidence type="ECO:0000256" key="1">
    <source>
        <dbReference type="ARBA" id="ARBA00004123"/>
    </source>
</evidence>
<dbReference type="InterPro" id="IPR026846">
    <property type="entry name" value="Nse2(Mms21)"/>
</dbReference>
<evidence type="ECO:0000256" key="10">
    <source>
        <dbReference type="PROSITE-ProRule" id="PRU00452"/>
    </source>
</evidence>
<keyword evidence="6 10" id="KW-0863">Zinc-finger</keyword>
<evidence type="ECO:0000313" key="14">
    <source>
        <dbReference type="Proteomes" id="UP000794436"/>
    </source>
</evidence>
<dbReference type="InterPro" id="IPR013083">
    <property type="entry name" value="Znf_RING/FYVE/PHD"/>
</dbReference>
<dbReference type="GO" id="GO:0061665">
    <property type="term" value="F:SUMO ligase activity"/>
    <property type="evidence" value="ECO:0007669"/>
    <property type="project" value="TreeGrafter"/>
</dbReference>
<dbReference type="PANTHER" id="PTHR21330">
    <property type="entry name" value="E3 SUMO-PROTEIN LIGASE NSE2"/>
    <property type="match status" value="1"/>
</dbReference>
<organism evidence="13 14">
    <name type="scientific">Pythium oligandrum</name>
    <name type="common">Mycoparasitic fungus</name>
    <dbReference type="NCBI Taxonomy" id="41045"/>
    <lineage>
        <taxon>Eukaryota</taxon>
        <taxon>Sar</taxon>
        <taxon>Stramenopiles</taxon>
        <taxon>Oomycota</taxon>
        <taxon>Peronosporomycetes</taxon>
        <taxon>Pythiales</taxon>
        <taxon>Pythiaceae</taxon>
        <taxon>Pythium</taxon>
    </lineage>
</organism>
<evidence type="ECO:0000256" key="2">
    <source>
        <dbReference type="ARBA" id="ARBA00004718"/>
    </source>
</evidence>
<dbReference type="GO" id="GO:0008270">
    <property type="term" value="F:zinc ion binding"/>
    <property type="evidence" value="ECO:0007669"/>
    <property type="project" value="UniProtKB-KW"/>
</dbReference>
<dbReference type="GO" id="GO:0005634">
    <property type="term" value="C:nucleus"/>
    <property type="evidence" value="ECO:0007669"/>
    <property type="project" value="UniProtKB-SubCell"/>
</dbReference>
<dbReference type="EMBL" id="SPLM01000108">
    <property type="protein sequence ID" value="TMW60541.1"/>
    <property type="molecule type" value="Genomic_DNA"/>
</dbReference>
<keyword evidence="8" id="KW-0862">Zinc</keyword>
<dbReference type="Proteomes" id="UP000794436">
    <property type="component" value="Unassembled WGS sequence"/>
</dbReference>
<evidence type="ECO:0000256" key="8">
    <source>
        <dbReference type="ARBA" id="ARBA00022833"/>
    </source>
</evidence>
<dbReference type="Gene3D" id="3.30.40.10">
    <property type="entry name" value="Zinc/RING finger domain, C3HC4 (zinc finger)"/>
    <property type="match status" value="1"/>
</dbReference>
<evidence type="ECO:0000259" key="12">
    <source>
        <dbReference type="PROSITE" id="PS51044"/>
    </source>
</evidence>
<dbReference type="AlphaFoldDB" id="A0A8K1FFG8"/>
<dbReference type="UniPathway" id="UPA00886"/>
<dbReference type="PANTHER" id="PTHR21330:SF1">
    <property type="entry name" value="E3 SUMO-PROTEIN LIGASE NSE2"/>
    <property type="match status" value="1"/>
</dbReference>
<feature type="region of interest" description="Disordered" evidence="11">
    <location>
        <begin position="215"/>
        <end position="246"/>
    </location>
</feature>
<comment type="pathway">
    <text evidence="2">Protein modification; protein sumoylation.</text>
</comment>